<protein>
    <submittedName>
        <fullName evidence="12">Uncharacterized protein</fullName>
    </submittedName>
</protein>
<feature type="compositionally biased region" description="Polar residues" evidence="7">
    <location>
        <begin position="1036"/>
        <end position="1052"/>
    </location>
</feature>
<evidence type="ECO:0000256" key="4">
    <source>
        <dbReference type="ARBA" id="ARBA00022729"/>
    </source>
</evidence>
<sequence>MNDVFTLREMVSQTLMIKAQKQQLFSMFYLRGGFCSVKDFSFVAVLLWAVFVLVTSKRCSPNEAQSQLELEACQSYRGNFGTNTPDVFDDNVNSEWVSTHSVQRHSLESVCPHSNLFCFPSTLTGFLPDEVGAGPLAYASEVQSSDPASGLMQVSSNLSWSSEQGIFRLLGGKVISCSLYEPDDFRGFSASDINTGNGQQTDASSCMSTLFDHEIHGSKSGENAETVKSGLLNGFSAPLVEIKPFLLDWGQKNMYNPSLAFLTVKNLDTDGILSIYDPYSSDSQFYPCNFSQILLAPGEVASICFIFFPVKLGLSSAQLVLQTSFGGFLIQAKGFAVESPYLIKPINGLDVSSGGRWRNNLSLFNPFNEALYVEQVIAWISISSGSTSHSSKAICNIHSMEDSDEYDMLSAKEWLAIGSAEGDLPQIAVRPHKNWEVDPQKTEAVMELVISDHFQGKIFGAFCLQLVRSSEKKIETVMVPLEAELSSNSASQTGHVSVFLEVLVPCDRSGSLVVALSVRNDAPYVLSVVKVAKVGESKENFHVKSIEGLVLFPKSVTKVAILNYAPLETSEVNMDCKLLVQINDTRFSQIEIPCADVISVCFGRKLDSIGGYAQGINNVDDISSREGSFSIIQPPFEIEAVDTREADELVLRNWKSQATAAHFMSVLDESEVLFPMVQVGNHCSQWIDVRNPSQEPIVVQLVLNSGEVVDNCRTSDMQLQPPSSSILMGNKSVAPARYGFSIATDALTEAFILPYGNASFGPVLFQPSNCCEWRSSALIRNNLSGVEWLSLRGLGGSLSLVLLEGPDPMHSLEFKLNSPSLLNFSSPEILHAKSLPCSHPLVKEVYAKNMGDFPLEVIKIEVSGSECGLDGFLVHNCRGFSLLPGESIMLQISYQSDFSSATMQRDLELALATGILVIPMKASLPIYLLNFCKRSIFWMRLKKAMVVILFAASMLFLLVYLLFPRVPGFTFQDSKNENLSSTVSSAVNSLSMRLRRKNSGDMAPKMDDFVRSIVGEDALHLESADRCPDGHASDQGHVNSSGNQTQKNSLTNDPPEARLISAVLSNSSPVGNSNTQNISDSQNLRVKIGKDKGRRRRKKKNTGLGVPGVLEVSSSQSGNSTPSSPLSPSASVTPKRAWPLSPDMEQPVETRNPFARACVQQGDKRECSDPSSKVINLLDDDVSSRHVNKNRCFSVQEKSSVTRKLAGKAVLLPSATFPSAGRVTPPRTCHSPILASTSPIAPHARAPGTKFLDCKTENREKVDSKEKFTYDIWGDHLFGLPLTYQSKQVSNMSESFFVRDPQTLMTNFLPEPAEKATYIW</sequence>
<feature type="domain" description="TMEM131L fifth Ig-like" evidence="11">
    <location>
        <begin position="849"/>
        <end position="914"/>
    </location>
</feature>
<feature type="compositionally biased region" description="Basic and acidic residues" evidence="7">
    <location>
        <begin position="1024"/>
        <end position="1034"/>
    </location>
</feature>
<comment type="similarity">
    <text evidence="2">Belongs to the TMEM131 family.</text>
</comment>
<dbReference type="GO" id="GO:0016020">
    <property type="term" value="C:membrane"/>
    <property type="evidence" value="ECO:0007669"/>
    <property type="project" value="UniProtKB-SubCell"/>
</dbReference>
<dbReference type="OrthoDB" id="168404at2759"/>
<evidence type="ECO:0000259" key="9">
    <source>
        <dbReference type="Pfam" id="PF12371"/>
    </source>
</evidence>
<keyword evidence="5 8" id="KW-1133">Transmembrane helix</keyword>
<dbReference type="Pfam" id="PF12371">
    <property type="entry name" value="TMEM131_like_N"/>
    <property type="match status" value="1"/>
</dbReference>
<comment type="caution">
    <text evidence="12">The sequence shown here is derived from an EMBL/GenBank/DDBJ whole genome shotgun (WGS) entry which is preliminary data.</text>
</comment>
<feature type="compositionally biased region" description="Low complexity" evidence="7">
    <location>
        <begin position="1113"/>
        <end position="1131"/>
    </location>
</feature>
<dbReference type="Pfam" id="PF24501">
    <property type="entry name" value="Ig_TMEM131L_5"/>
    <property type="match status" value="1"/>
</dbReference>
<evidence type="ECO:0000256" key="8">
    <source>
        <dbReference type="SAM" id="Phobius"/>
    </source>
</evidence>
<feature type="region of interest" description="Disordered" evidence="7">
    <location>
        <begin position="1024"/>
        <end position="1053"/>
    </location>
</feature>
<feature type="compositionally biased region" description="Basic residues" evidence="7">
    <location>
        <begin position="1092"/>
        <end position="1101"/>
    </location>
</feature>
<evidence type="ECO:0000256" key="3">
    <source>
        <dbReference type="ARBA" id="ARBA00022692"/>
    </source>
</evidence>
<dbReference type="PANTHER" id="PTHR22050:SF0">
    <property type="entry name" value="TRANSMEMBRANE PROTEIN 131 HOMOLOG"/>
    <property type="match status" value="1"/>
</dbReference>
<dbReference type="Pfam" id="PF24474">
    <property type="entry name" value="DUF7579"/>
    <property type="match status" value="1"/>
</dbReference>
<accession>A0A2G9HNN2</accession>
<dbReference type="STRING" id="429701.A0A2G9HNN2"/>
<keyword evidence="13" id="KW-1185">Reference proteome</keyword>
<dbReference type="PANTHER" id="PTHR22050">
    <property type="entry name" value="RW1 PROTEIN HOMOLOG"/>
    <property type="match status" value="1"/>
</dbReference>
<dbReference type="InterPro" id="IPR055437">
    <property type="entry name" value="TMEM131L_Ig_5"/>
</dbReference>
<dbReference type="EMBL" id="NKXS01001329">
    <property type="protein sequence ID" value="PIN19129.1"/>
    <property type="molecule type" value="Genomic_DNA"/>
</dbReference>
<feature type="transmembrane region" description="Helical" evidence="8">
    <location>
        <begin position="909"/>
        <end position="932"/>
    </location>
</feature>
<evidence type="ECO:0000259" key="10">
    <source>
        <dbReference type="Pfam" id="PF24474"/>
    </source>
</evidence>
<proteinExistence type="inferred from homology"/>
<gene>
    <name evidence="12" type="ORF">CDL12_08204</name>
</gene>
<keyword evidence="6 8" id="KW-0472">Membrane</keyword>
<comment type="subcellular location">
    <subcellularLocation>
        <location evidence="1">Membrane</location>
        <topology evidence="1">Single-pass type I membrane protein</topology>
    </subcellularLocation>
</comment>
<feature type="region of interest" description="Disordered" evidence="7">
    <location>
        <begin position="1065"/>
        <end position="1147"/>
    </location>
</feature>
<reference evidence="13" key="1">
    <citation type="journal article" date="2018" name="Gigascience">
        <title>Genome assembly of the Pink Ipe (Handroanthus impetiginosus, Bignoniaceae), a highly valued, ecologically keystone Neotropical timber forest tree.</title>
        <authorList>
            <person name="Silva-Junior O.B."/>
            <person name="Grattapaglia D."/>
            <person name="Novaes E."/>
            <person name="Collevatti R.G."/>
        </authorList>
    </citation>
    <scope>NUCLEOTIDE SEQUENCE [LARGE SCALE GENOMIC DNA]</scope>
    <source>
        <strain evidence="13">cv. UFG-1</strain>
    </source>
</reference>
<evidence type="ECO:0000259" key="11">
    <source>
        <dbReference type="Pfam" id="PF24501"/>
    </source>
</evidence>
<evidence type="ECO:0000313" key="13">
    <source>
        <dbReference type="Proteomes" id="UP000231279"/>
    </source>
</evidence>
<feature type="compositionally biased region" description="Polar residues" evidence="7">
    <location>
        <begin position="1065"/>
        <end position="1084"/>
    </location>
</feature>
<feature type="transmembrane region" description="Helical" evidence="8">
    <location>
        <begin position="944"/>
        <end position="963"/>
    </location>
</feature>
<evidence type="ECO:0000256" key="7">
    <source>
        <dbReference type="SAM" id="MobiDB-lite"/>
    </source>
</evidence>
<feature type="domain" description="DUF7579" evidence="10">
    <location>
        <begin position="495"/>
        <end position="604"/>
    </location>
</feature>
<evidence type="ECO:0000256" key="5">
    <source>
        <dbReference type="ARBA" id="ARBA00022989"/>
    </source>
</evidence>
<dbReference type="InterPro" id="IPR056001">
    <property type="entry name" value="DUF7579"/>
</dbReference>
<evidence type="ECO:0000256" key="6">
    <source>
        <dbReference type="ARBA" id="ARBA00023136"/>
    </source>
</evidence>
<organism evidence="12 13">
    <name type="scientific">Handroanthus impetiginosus</name>
    <dbReference type="NCBI Taxonomy" id="429701"/>
    <lineage>
        <taxon>Eukaryota</taxon>
        <taxon>Viridiplantae</taxon>
        <taxon>Streptophyta</taxon>
        <taxon>Embryophyta</taxon>
        <taxon>Tracheophyta</taxon>
        <taxon>Spermatophyta</taxon>
        <taxon>Magnoliopsida</taxon>
        <taxon>eudicotyledons</taxon>
        <taxon>Gunneridae</taxon>
        <taxon>Pentapetalae</taxon>
        <taxon>asterids</taxon>
        <taxon>lamiids</taxon>
        <taxon>Lamiales</taxon>
        <taxon>Bignoniaceae</taxon>
        <taxon>Crescentiina</taxon>
        <taxon>Tabebuia alliance</taxon>
        <taxon>Handroanthus</taxon>
    </lineage>
</organism>
<keyword evidence="3 8" id="KW-0812">Transmembrane</keyword>
<dbReference type="Proteomes" id="UP000231279">
    <property type="component" value="Unassembled WGS sequence"/>
</dbReference>
<name>A0A2G9HNN2_9LAMI</name>
<dbReference type="InterPro" id="IPR039877">
    <property type="entry name" value="TMEM131-like"/>
</dbReference>
<keyword evidence="4" id="KW-0732">Signal</keyword>
<evidence type="ECO:0000256" key="1">
    <source>
        <dbReference type="ARBA" id="ARBA00004479"/>
    </source>
</evidence>
<dbReference type="InterPro" id="IPR022113">
    <property type="entry name" value="TMEM131L_N"/>
</dbReference>
<evidence type="ECO:0000313" key="12">
    <source>
        <dbReference type="EMBL" id="PIN19129.1"/>
    </source>
</evidence>
<feature type="domain" description="Transmembrane protein 131-like N-terminal" evidence="9">
    <location>
        <begin position="240"/>
        <end position="323"/>
    </location>
</feature>
<evidence type="ECO:0000256" key="2">
    <source>
        <dbReference type="ARBA" id="ARBA00006682"/>
    </source>
</evidence>